<dbReference type="InterPro" id="IPR037053">
    <property type="entry name" value="Phage_tail_collar_dom_sf"/>
</dbReference>
<dbReference type="SUPFAM" id="SSF88874">
    <property type="entry name" value="Receptor-binding domain of short tail fibre protein gp12"/>
    <property type="match status" value="1"/>
</dbReference>
<gene>
    <name evidence="3" type="ORF">LCGC14_0890160</name>
</gene>
<dbReference type="Gene3D" id="3.90.1340.10">
    <property type="entry name" value="Phage tail collar domain"/>
    <property type="match status" value="1"/>
</dbReference>
<dbReference type="InterPro" id="IPR011083">
    <property type="entry name" value="Phage_tail_collar_dom"/>
</dbReference>
<sequence>MSVNYIIDFSDPAILSFVIGPGTVDNSTSLQLFGQGAFNYGEGSNENFLHLLENFAHTIAPINPIVGQLWYDKTQGIFKFFDGTNFVSTGSVFVGMTAPTGPNPTGQLWYDTSIPQLKVFDGAIFISVADRYVLKAGDAMDAGANLTFSATGEVLGLPAVPSGDDAAASKLYIDNNSLPVTSGTTTVVDFVIIDTDTTTVKNATENYGFVVDTVGNTDAGGIFIQSGDTAGDNQFAIKAENSAGGLRFSVKADSGDTVIAGDLSVNAGVTVTNDLAASAGSFTDNVTATTPPSTGDHLTNKTYVDGQVFVLPAGVVVPFAAFAAPTGWLECDGSAVSRTVFATLFAVLGEAYGNGNGSTTFNLPDYRGEFLRGFDNTAGNDPNAGSRTDRGDGTTGDEVGTKQLDEFESHTHSNVGFNNFLFVGAYPGFTGSGDAYSQIPSGASGGSETRPRNVNVMYIIFAG</sequence>
<evidence type="ECO:0000313" key="3">
    <source>
        <dbReference type="EMBL" id="KKN24898.1"/>
    </source>
</evidence>
<feature type="domain" description="Phage tail collar" evidence="2">
    <location>
        <begin position="314"/>
        <end position="371"/>
    </location>
</feature>
<proteinExistence type="predicted"/>
<dbReference type="AlphaFoldDB" id="A0A0F9S6G2"/>
<name>A0A0F9S6G2_9ZZZZ</name>
<evidence type="ECO:0000259" key="2">
    <source>
        <dbReference type="Pfam" id="PF07484"/>
    </source>
</evidence>
<organism evidence="3">
    <name type="scientific">marine sediment metagenome</name>
    <dbReference type="NCBI Taxonomy" id="412755"/>
    <lineage>
        <taxon>unclassified sequences</taxon>
        <taxon>metagenomes</taxon>
        <taxon>ecological metagenomes</taxon>
    </lineage>
</organism>
<evidence type="ECO:0000256" key="1">
    <source>
        <dbReference type="SAM" id="MobiDB-lite"/>
    </source>
</evidence>
<dbReference type="EMBL" id="LAZR01002847">
    <property type="protein sequence ID" value="KKN24898.1"/>
    <property type="molecule type" value="Genomic_DNA"/>
</dbReference>
<protein>
    <recommendedName>
        <fullName evidence="2">Phage tail collar domain-containing protein</fullName>
    </recommendedName>
</protein>
<dbReference type="Pfam" id="PF07484">
    <property type="entry name" value="Collar"/>
    <property type="match status" value="1"/>
</dbReference>
<comment type="caution">
    <text evidence="3">The sequence shown here is derived from an EMBL/GenBank/DDBJ whole genome shotgun (WGS) entry which is preliminary data.</text>
</comment>
<accession>A0A0F9S6G2</accession>
<reference evidence="3" key="1">
    <citation type="journal article" date="2015" name="Nature">
        <title>Complex archaea that bridge the gap between prokaryotes and eukaryotes.</title>
        <authorList>
            <person name="Spang A."/>
            <person name="Saw J.H."/>
            <person name="Jorgensen S.L."/>
            <person name="Zaremba-Niedzwiedzka K."/>
            <person name="Martijn J."/>
            <person name="Lind A.E."/>
            <person name="van Eijk R."/>
            <person name="Schleper C."/>
            <person name="Guy L."/>
            <person name="Ettema T.J."/>
        </authorList>
    </citation>
    <scope>NUCLEOTIDE SEQUENCE</scope>
</reference>
<feature type="compositionally biased region" description="Polar residues" evidence="1">
    <location>
        <begin position="377"/>
        <end position="386"/>
    </location>
</feature>
<feature type="region of interest" description="Disordered" evidence="1">
    <location>
        <begin position="374"/>
        <end position="397"/>
    </location>
</feature>